<dbReference type="GeneID" id="87597541"/>
<dbReference type="PATRIC" id="fig|136160.3.peg.2360"/>
<comment type="caution">
    <text evidence="3">The sequence shown here is derived from an EMBL/GenBank/DDBJ whole genome shotgun (WGS) entry which is preliminary data.</text>
</comment>
<evidence type="ECO:0000256" key="1">
    <source>
        <dbReference type="ARBA" id="ARBA00022729"/>
    </source>
</evidence>
<dbReference type="InterPro" id="IPR015943">
    <property type="entry name" value="WD40/YVTN_repeat-like_dom_sf"/>
</dbReference>
<accession>A0A0M0KK22</accession>
<dbReference type="InterPro" id="IPR011964">
    <property type="entry name" value="YVTN_b-propeller_repeat"/>
</dbReference>
<gene>
    <name evidence="3" type="ORF">AMD02_09895</name>
</gene>
<dbReference type="Pfam" id="PF21783">
    <property type="entry name" value="YNCE"/>
    <property type="match status" value="1"/>
</dbReference>
<feature type="domain" description="YNCE-like beta-propeller" evidence="2">
    <location>
        <begin position="115"/>
        <end position="317"/>
    </location>
</feature>
<dbReference type="EMBL" id="LILD01000001">
    <property type="protein sequence ID" value="KOO39125.1"/>
    <property type="molecule type" value="Genomic_DNA"/>
</dbReference>
<dbReference type="SUPFAM" id="SSF51004">
    <property type="entry name" value="C-terminal (heme d1) domain of cytochrome cd1-nitrite reductase"/>
    <property type="match status" value="1"/>
</dbReference>
<accession>A0A4Y7WUV4</accession>
<dbReference type="InterPro" id="IPR048433">
    <property type="entry name" value="YNCE-like_beta-prop"/>
</dbReference>
<sequence>MNQSRLICFVALLFMLSGCQGKHVTIPEEDGPMVVVSHIKESTFSFISKNKMELLETEESPYPLTAMVDIEGGHIVVTSQTEDTLFLFDTVQGKILPFITLNKGLTVMEFDRAKRMLFVADTLNDEIIQIDVDKREVQTRIAIDCSPTDLQVIDDLLFILSSETSTVFIYDMRSETMIQSFSVTERPAGMFYDGSHLWIGGHGPYGDLNKRIFAYNIKTGVIDQEVEVGLMPITIYQDQHDTYVYVLCHGDDALYKVDLDAKRVEASLSVGHNPYYLKGDGDHLYVSNLDDDTFSIIERTTFQVVNEINVPAGPYAIVLEEEE</sequence>
<keyword evidence="1" id="KW-0732">Signal</keyword>
<dbReference type="RefSeq" id="WP_053431190.1">
    <property type="nucleotide sequence ID" value="NZ_CP040441.1"/>
</dbReference>
<organism evidence="3">
    <name type="scientific">Halalkalibacterium halodurans</name>
    <name type="common">Bacillus halodurans</name>
    <dbReference type="NCBI Taxonomy" id="86665"/>
    <lineage>
        <taxon>Bacteria</taxon>
        <taxon>Bacillati</taxon>
        <taxon>Bacillota</taxon>
        <taxon>Bacilli</taxon>
        <taxon>Bacillales</taxon>
        <taxon>Bacillaceae</taxon>
        <taxon>Halalkalibacterium (ex Joshi et al. 2022)</taxon>
    </lineage>
</organism>
<dbReference type="InterPro" id="IPR051200">
    <property type="entry name" value="Host-pathogen_enzymatic-act"/>
</dbReference>
<dbReference type="InterPro" id="IPR011048">
    <property type="entry name" value="Haem_d1_sf"/>
</dbReference>
<dbReference type="PANTHER" id="PTHR47197:SF3">
    <property type="entry name" value="DIHYDRO-HEME D1 DEHYDROGENASE"/>
    <property type="match status" value="1"/>
</dbReference>
<dbReference type="PANTHER" id="PTHR47197">
    <property type="entry name" value="PROTEIN NIRF"/>
    <property type="match status" value="1"/>
</dbReference>
<evidence type="ECO:0000259" key="2">
    <source>
        <dbReference type="Pfam" id="PF21783"/>
    </source>
</evidence>
<proteinExistence type="predicted"/>
<evidence type="ECO:0000313" key="3">
    <source>
        <dbReference type="EMBL" id="KOO39125.1"/>
    </source>
</evidence>
<name>A0A0M0KK22_ALKHA</name>
<dbReference type="PROSITE" id="PS51257">
    <property type="entry name" value="PROKAR_LIPOPROTEIN"/>
    <property type="match status" value="1"/>
</dbReference>
<dbReference type="Gene3D" id="2.130.10.10">
    <property type="entry name" value="YVTN repeat-like/Quinoprotein amine dehydrogenase"/>
    <property type="match status" value="2"/>
</dbReference>
<protein>
    <recommendedName>
        <fullName evidence="2">YNCE-like beta-propeller domain-containing protein</fullName>
    </recommendedName>
</protein>
<dbReference type="AlphaFoldDB" id="A0A0M0KK22"/>
<reference evidence="3" key="1">
    <citation type="submission" date="2015-08" db="EMBL/GenBank/DDBJ databases">
        <title>Complete DNA Sequence of Pseudomonas syringae pv. actinidiae, the Causal Agent of Kiwifruit Canker Disease.</title>
        <authorList>
            <person name="Rikkerink E.H.A."/>
            <person name="Fineran P.C."/>
        </authorList>
    </citation>
    <scope>NUCLEOTIDE SEQUENCE</scope>
    <source>
        <strain evidence="3">DSM 13666</strain>
    </source>
</reference>
<dbReference type="NCBIfam" id="TIGR02276">
    <property type="entry name" value="beta_rpt_yvtn"/>
    <property type="match status" value="1"/>
</dbReference>